<dbReference type="Pfam" id="PF01479">
    <property type="entry name" value="S4"/>
    <property type="match status" value="1"/>
</dbReference>
<reference evidence="4 5" key="1">
    <citation type="submission" date="2016-10" db="EMBL/GenBank/DDBJ databases">
        <authorList>
            <person name="de Groot N.N."/>
        </authorList>
    </citation>
    <scope>NUCLEOTIDE SEQUENCE [LARGE SCALE GENOMIC DNA]</scope>
    <source>
        <strain evidence="4 5">DSM 29433</strain>
    </source>
</reference>
<dbReference type="InterPro" id="IPR002942">
    <property type="entry name" value="S4_RNA-bd"/>
</dbReference>
<keyword evidence="4" id="KW-0346">Stress response</keyword>
<evidence type="ECO:0000313" key="4">
    <source>
        <dbReference type="EMBL" id="SFS04452.1"/>
    </source>
</evidence>
<keyword evidence="1" id="KW-0694">RNA-binding</keyword>
<gene>
    <name evidence="4" type="ORF">SAMN05444714_0676</name>
</gene>
<dbReference type="RefSeq" id="WP_090203960.1">
    <property type="nucleotide sequence ID" value="NZ_FOZM01000001.1"/>
</dbReference>
<dbReference type="AlphaFoldDB" id="A0A1I6LMI3"/>
<evidence type="ECO:0000259" key="3">
    <source>
        <dbReference type="SMART" id="SM00363"/>
    </source>
</evidence>
<dbReference type="OrthoDB" id="9797176at2"/>
<feature type="region of interest" description="Disordered" evidence="2">
    <location>
        <begin position="80"/>
        <end position="128"/>
    </location>
</feature>
<dbReference type="InterPro" id="IPR036986">
    <property type="entry name" value="S4_RNA-bd_sf"/>
</dbReference>
<dbReference type="STRING" id="1123755.SAMN05444714_0676"/>
<dbReference type="PROSITE" id="PS50889">
    <property type="entry name" value="S4"/>
    <property type="match status" value="1"/>
</dbReference>
<dbReference type="Gene3D" id="3.10.290.10">
    <property type="entry name" value="RNA-binding S4 domain"/>
    <property type="match status" value="1"/>
</dbReference>
<evidence type="ECO:0000256" key="1">
    <source>
        <dbReference type="PROSITE-ProRule" id="PRU00182"/>
    </source>
</evidence>
<evidence type="ECO:0000313" key="5">
    <source>
        <dbReference type="Proteomes" id="UP000198926"/>
    </source>
</evidence>
<dbReference type="EMBL" id="FOZM01000001">
    <property type="protein sequence ID" value="SFS04452.1"/>
    <property type="molecule type" value="Genomic_DNA"/>
</dbReference>
<feature type="domain" description="RNA-binding S4" evidence="3">
    <location>
        <begin position="8"/>
        <end position="68"/>
    </location>
</feature>
<protein>
    <submittedName>
        <fullName evidence="4">Heat shock protein Hsp15</fullName>
    </submittedName>
</protein>
<dbReference type="Proteomes" id="UP000198926">
    <property type="component" value="Unassembled WGS sequence"/>
</dbReference>
<dbReference type="SMART" id="SM00363">
    <property type="entry name" value="S4"/>
    <property type="match status" value="1"/>
</dbReference>
<name>A0A1I6LMI3_9RHOB</name>
<dbReference type="CDD" id="cd00165">
    <property type="entry name" value="S4"/>
    <property type="match status" value="1"/>
</dbReference>
<accession>A0A1I6LMI3</accession>
<proteinExistence type="predicted"/>
<keyword evidence="5" id="KW-1185">Reference proteome</keyword>
<feature type="compositionally biased region" description="Basic and acidic residues" evidence="2">
    <location>
        <begin position="111"/>
        <end position="121"/>
    </location>
</feature>
<dbReference type="SUPFAM" id="SSF55174">
    <property type="entry name" value="Alpha-L RNA-binding motif"/>
    <property type="match status" value="1"/>
</dbReference>
<evidence type="ECO:0000256" key="2">
    <source>
        <dbReference type="SAM" id="MobiDB-lite"/>
    </source>
</evidence>
<dbReference type="GO" id="GO:0003723">
    <property type="term" value="F:RNA binding"/>
    <property type="evidence" value="ECO:0007669"/>
    <property type="project" value="UniProtKB-KW"/>
</dbReference>
<sequence>MTEARPTIRLDKWLWQARFFKSRSLAAGVVTAGKVRVDSQPVSKPSRTVGPGDVLTFIQAERTRVVRILACGERRGPAPEAQALYEDMSPEVVKRPYNPGGDRKGRPTKKDRRDIMAHRVQDAPFDLE</sequence>
<organism evidence="4 5">
    <name type="scientific">Yoonia litorea</name>
    <dbReference type="NCBI Taxonomy" id="1123755"/>
    <lineage>
        <taxon>Bacteria</taxon>
        <taxon>Pseudomonadati</taxon>
        <taxon>Pseudomonadota</taxon>
        <taxon>Alphaproteobacteria</taxon>
        <taxon>Rhodobacterales</taxon>
        <taxon>Paracoccaceae</taxon>
        <taxon>Yoonia</taxon>
    </lineage>
</organism>